<name>D3FTL9_ALKPO</name>
<evidence type="ECO:0000313" key="3">
    <source>
        <dbReference type="Proteomes" id="UP000001544"/>
    </source>
</evidence>
<evidence type="ECO:0000256" key="1">
    <source>
        <dbReference type="SAM" id="Phobius"/>
    </source>
</evidence>
<reference evidence="2 3" key="1">
    <citation type="journal article" date="2011" name="Environ. Microbiol.">
        <title>Genome of alkaliphilic Bacillus pseudofirmus OF4 reveals adaptations that support the ability to grow in an external pH range from 7.5 to 11.4.</title>
        <authorList>
            <person name="Janto B."/>
            <person name="Ahmed A."/>
            <person name="Ito M."/>
            <person name="Liu J."/>
            <person name="Hicks D.B."/>
            <person name="Pagni S."/>
            <person name="Fackelmayer O.J."/>
            <person name="Smith T.A."/>
            <person name="Earl J."/>
            <person name="Elbourne L.D."/>
            <person name="Hassan K."/>
            <person name="Paulsen I.T."/>
            <person name="Kolsto A.B."/>
            <person name="Tourasse N.J."/>
            <person name="Ehrlich G.D."/>
            <person name="Boissy R."/>
            <person name="Ivey D.M."/>
            <person name="Li G."/>
            <person name="Xue Y."/>
            <person name="Ma Y."/>
            <person name="Hu F.Z."/>
            <person name="Krulwich T.A."/>
        </authorList>
    </citation>
    <scope>NUCLEOTIDE SEQUENCE [LARGE SCALE GENOMIC DNA]</scope>
    <source>
        <strain evidence="3">ATCC BAA-2126 / JCM 17055 / OF4</strain>
    </source>
</reference>
<dbReference type="EMBL" id="CP001878">
    <property type="protein sequence ID" value="ADC50092.1"/>
    <property type="molecule type" value="Genomic_DNA"/>
</dbReference>
<dbReference type="HOGENOM" id="CLU_2128471_0_0_9"/>
<evidence type="ECO:0000313" key="2">
    <source>
        <dbReference type="EMBL" id="ADC50092.1"/>
    </source>
</evidence>
<protein>
    <submittedName>
        <fullName evidence="2">Uncharacterized protein</fullName>
    </submittedName>
</protein>
<dbReference type="KEGG" id="bpf:BpOF4_10195"/>
<keyword evidence="3" id="KW-1185">Reference proteome</keyword>
<sequence length="110" mass="12795">MFQDIITFLDNLLLMLIASHFGFGLGIMFVGKLLVDYYEWGIFDPPETKFQKATNIFMRSIVGLCPYLYNRYKKYNWLVAKLLYIVSYLLLGILALILYQILSGLLNLLV</sequence>
<keyword evidence="1" id="KW-0812">Transmembrane</keyword>
<organism evidence="2 3">
    <name type="scientific">Alkalihalophilus pseudofirmus (strain ATCC BAA-2126 / JCM 17055 / OF4)</name>
    <name type="common">Bacillus pseudofirmus</name>
    <dbReference type="NCBI Taxonomy" id="398511"/>
    <lineage>
        <taxon>Bacteria</taxon>
        <taxon>Bacillati</taxon>
        <taxon>Bacillota</taxon>
        <taxon>Bacilli</taxon>
        <taxon>Bacillales</taxon>
        <taxon>Bacillaceae</taxon>
        <taxon>Alkalihalophilus</taxon>
    </lineage>
</organism>
<keyword evidence="1" id="KW-0472">Membrane</keyword>
<dbReference type="STRING" id="398511.BpOF4_10195"/>
<dbReference type="Proteomes" id="UP000001544">
    <property type="component" value="Chromosome"/>
</dbReference>
<dbReference type="eggNOG" id="ENOG502ZH3U">
    <property type="taxonomic scope" value="Bacteria"/>
</dbReference>
<dbReference type="AlphaFoldDB" id="D3FTL9"/>
<accession>D3FTL9</accession>
<proteinExistence type="predicted"/>
<keyword evidence="1" id="KW-1133">Transmembrane helix</keyword>
<feature type="transmembrane region" description="Helical" evidence="1">
    <location>
        <begin position="12"/>
        <end position="33"/>
    </location>
</feature>
<dbReference type="RefSeq" id="WP_012957458.1">
    <property type="nucleotide sequence ID" value="NC_013791.2"/>
</dbReference>
<gene>
    <name evidence="2" type="ordered locus">BpOF4_10195</name>
</gene>
<feature type="transmembrane region" description="Helical" evidence="1">
    <location>
        <begin position="82"/>
        <end position="102"/>
    </location>
</feature>